<evidence type="ECO:0000313" key="3">
    <source>
        <dbReference type="EMBL" id="KAH9324771.1"/>
    </source>
</evidence>
<reference evidence="3 4" key="1">
    <citation type="journal article" date="2021" name="Nat. Plants">
        <title>The Taxus genome provides insights into paclitaxel biosynthesis.</title>
        <authorList>
            <person name="Xiong X."/>
            <person name="Gou J."/>
            <person name="Liao Q."/>
            <person name="Li Y."/>
            <person name="Zhou Q."/>
            <person name="Bi G."/>
            <person name="Li C."/>
            <person name="Du R."/>
            <person name="Wang X."/>
            <person name="Sun T."/>
            <person name="Guo L."/>
            <person name="Liang H."/>
            <person name="Lu P."/>
            <person name="Wu Y."/>
            <person name="Zhang Z."/>
            <person name="Ro D.K."/>
            <person name="Shang Y."/>
            <person name="Huang S."/>
            <person name="Yan J."/>
        </authorList>
    </citation>
    <scope>NUCLEOTIDE SEQUENCE [LARGE SCALE GENOMIC DNA]</scope>
    <source>
        <strain evidence="3">Ta-2019</strain>
    </source>
</reference>
<sequence length="142" mass="16006">MQDEDASKSKVQKRKSSAQTPPVGQLQVYNEAWQEDAPKVPKSSQKSQKAENPVKRFEASRSPQDNGLSEPPLLTAKPGNEYRALRRKYLLLEEEGFALREELEQVDADVKKLEEEKFALLDELVVLEGLVEPPSTESPSQK</sequence>
<organism evidence="3 4">
    <name type="scientific">Taxus chinensis</name>
    <name type="common">Chinese yew</name>
    <name type="synonym">Taxus wallichiana var. chinensis</name>
    <dbReference type="NCBI Taxonomy" id="29808"/>
    <lineage>
        <taxon>Eukaryota</taxon>
        <taxon>Viridiplantae</taxon>
        <taxon>Streptophyta</taxon>
        <taxon>Embryophyta</taxon>
        <taxon>Tracheophyta</taxon>
        <taxon>Spermatophyta</taxon>
        <taxon>Pinopsida</taxon>
        <taxon>Pinidae</taxon>
        <taxon>Conifers II</taxon>
        <taxon>Cupressales</taxon>
        <taxon>Taxaceae</taxon>
        <taxon>Taxus</taxon>
    </lineage>
</organism>
<comment type="caution">
    <text evidence="3">The sequence shown here is derived from an EMBL/GenBank/DDBJ whole genome shotgun (WGS) entry which is preliminary data.</text>
</comment>
<dbReference type="PANTHER" id="PTHR37740:SF1">
    <property type="entry name" value="OS02G0193500 PROTEIN"/>
    <property type="match status" value="1"/>
</dbReference>
<proteinExistence type="predicted"/>
<accession>A0AA38LI77</accession>
<feature type="non-terminal residue" evidence="3">
    <location>
        <position position="142"/>
    </location>
</feature>
<dbReference type="Proteomes" id="UP000824469">
    <property type="component" value="Unassembled WGS sequence"/>
</dbReference>
<feature type="region of interest" description="Disordered" evidence="2">
    <location>
        <begin position="1"/>
        <end position="79"/>
    </location>
</feature>
<keyword evidence="4" id="KW-1185">Reference proteome</keyword>
<dbReference type="OMA" id="YNEAWQE"/>
<name>A0AA38LI77_TAXCH</name>
<dbReference type="EMBL" id="JAHRHJ020000002">
    <property type="protein sequence ID" value="KAH9324771.1"/>
    <property type="molecule type" value="Genomic_DNA"/>
</dbReference>
<evidence type="ECO:0000256" key="2">
    <source>
        <dbReference type="SAM" id="MobiDB-lite"/>
    </source>
</evidence>
<keyword evidence="1" id="KW-0175">Coiled coil</keyword>
<protein>
    <submittedName>
        <fullName evidence="3">Uncharacterized protein</fullName>
    </submittedName>
</protein>
<evidence type="ECO:0000256" key="1">
    <source>
        <dbReference type="SAM" id="Coils"/>
    </source>
</evidence>
<dbReference type="AlphaFoldDB" id="A0AA38LI77"/>
<dbReference type="PANTHER" id="PTHR37740">
    <property type="entry name" value="OS02G0193500 PROTEIN"/>
    <property type="match status" value="1"/>
</dbReference>
<feature type="compositionally biased region" description="Basic and acidic residues" evidence="2">
    <location>
        <begin position="48"/>
        <end position="59"/>
    </location>
</feature>
<gene>
    <name evidence="3" type="ORF">KI387_004949</name>
</gene>
<feature type="coiled-coil region" evidence="1">
    <location>
        <begin position="96"/>
        <end position="123"/>
    </location>
</feature>
<evidence type="ECO:0000313" key="4">
    <source>
        <dbReference type="Proteomes" id="UP000824469"/>
    </source>
</evidence>